<evidence type="ECO:0000313" key="2">
    <source>
        <dbReference type="Proteomes" id="UP000038055"/>
    </source>
</evidence>
<dbReference type="AlphaFoldDB" id="A0A0B7HEC5"/>
<evidence type="ECO:0000313" key="1">
    <source>
        <dbReference type="EMBL" id="CEN37610.1"/>
    </source>
</evidence>
<accession>A0A0B7HEC5</accession>
<reference evidence="2" key="1">
    <citation type="submission" date="2015-01" db="EMBL/GenBank/DDBJ databases">
        <authorList>
            <person name="MANFREDI Pablo"/>
        </authorList>
    </citation>
    <scope>NUCLEOTIDE SEQUENCE [LARGE SCALE GENOMIC DNA]</scope>
    <source>
        <strain evidence="2">Ccyn2B</strain>
    </source>
</reference>
<organism evidence="1 2">
    <name type="scientific">Capnocytophaga cynodegmi</name>
    <dbReference type="NCBI Taxonomy" id="28189"/>
    <lineage>
        <taxon>Bacteria</taxon>
        <taxon>Pseudomonadati</taxon>
        <taxon>Bacteroidota</taxon>
        <taxon>Flavobacteriia</taxon>
        <taxon>Flavobacteriales</taxon>
        <taxon>Flavobacteriaceae</taxon>
        <taxon>Capnocytophaga</taxon>
    </lineage>
</organism>
<keyword evidence="2" id="KW-1185">Reference proteome</keyword>
<proteinExistence type="predicted"/>
<dbReference type="RefSeq" id="WP_156120770.1">
    <property type="nucleotide sequence ID" value="NZ_BQMH01000001.1"/>
</dbReference>
<protein>
    <submittedName>
        <fullName evidence="1">Uncharacterized protein</fullName>
    </submittedName>
</protein>
<name>A0A0B7HEC5_9FLAO</name>
<sequence>MNLVKIYNIIKIAQDLIGVVLPVLETIVKRDLNGDGSIGNNNSRDIR</sequence>
<gene>
    <name evidence="1" type="ORF">CCYN2B_40152</name>
</gene>
<dbReference type="Proteomes" id="UP000038055">
    <property type="component" value="Unassembled WGS sequence"/>
</dbReference>
<dbReference type="EMBL" id="CDOD01000034">
    <property type="protein sequence ID" value="CEN37610.1"/>
    <property type="molecule type" value="Genomic_DNA"/>
</dbReference>